<evidence type="ECO:0000313" key="1">
    <source>
        <dbReference type="EMBL" id="CAH0992165.1"/>
    </source>
</evidence>
<name>A0ABM9AHD6_9GAMM</name>
<organism evidence="1 2">
    <name type="scientific">Sinobacterium norvegicum</name>
    <dbReference type="NCBI Taxonomy" id="1641715"/>
    <lineage>
        <taxon>Bacteria</taxon>
        <taxon>Pseudomonadati</taxon>
        <taxon>Pseudomonadota</taxon>
        <taxon>Gammaproteobacteria</taxon>
        <taxon>Cellvibrionales</taxon>
        <taxon>Spongiibacteraceae</taxon>
        <taxon>Sinobacterium</taxon>
    </lineage>
</organism>
<dbReference type="Proteomes" id="UP000838100">
    <property type="component" value="Unassembled WGS sequence"/>
</dbReference>
<accession>A0ABM9AHD6</accession>
<dbReference type="EMBL" id="CAKLPX010000002">
    <property type="protein sequence ID" value="CAH0992165.1"/>
    <property type="molecule type" value="Genomic_DNA"/>
</dbReference>
<dbReference type="RefSeq" id="WP_237444858.1">
    <property type="nucleotide sequence ID" value="NZ_CAKLPX010000002.1"/>
</dbReference>
<gene>
    <name evidence="1" type="ORF">SIN8267_02281</name>
</gene>
<proteinExistence type="predicted"/>
<evidence type="ECO:0000313" key="2">
    <source>
        <dbReference type="Proteomes" id="UP000838100"/>
    </source>
</evidence>
<reference evidence="1" key="1">
    <citation type="submission" date="2021-12" db="EMBL/GenBank/DDBJ databases">
        <authorList>
            <person name="Rodrigo-Torres L."/>
            <person name="Arahal R. D."/>
            <person name="Lucena T."/>
        </authorList>
    </citation>
    <scope>NUCLEOTIDE SEQUENCE</scope>
    <source>
        <strain evidence="1">CECT 8267</strain>
    </source>
</reference>
<sequence>MIPSSLNISRSALELLFDLLSTPKMELSAEQFKSRHEYRELLAARLLTPVSSTPVSVCIDGRDYDIIPNATGPGFGYFSAGAGWVNVPMEDLQRYQVDSLRVFAVLRNWLDISDRSPIASLQHDVIWDLGDTWVGKRKLAVLFVRRAHLPVSMHLLRQALQIFPRRKSAMVLTDLPFHHFGPDLPGEPLCTDLMGLISPGEEAVSTIDKELIADLLGLGIPKRNQNGPVYCSEDGGELVVNGETYRFNGLIHRSIIRQLYEAWQGGESRVRKEVLLETAESRSNTISQAFSGCKNEWRKVIDYGDGCGWLKVE</sequence>
<keyword evidence="2" id="KW-1185">Reference proteome</keyword>
<comment type="caution">
    <text evidence="1">The sequence shown here is derived from an EMBL/GenBank/DDBJ whole genome shotgun (WGS) entry which is preliminary data.</text>
</comment>
<protein>
    <submittedName>
        <fullName evidence="1">Uncharacterized protein</fullName>
    </submittedName>
</protein>